<evidence type="ECO:0000259" key="3">
    <source>
        <dbReference type="Pfam" id="PF01156"/>
    </source>
</evidence>
<feature type="domain" description="Inosine/uridine-preferring nucleoside hydrolase" evidence="3">
    <location>
        <begin position="2"/>
        <end position="141"/>
    </location>
</feature>
<dbReference type="GO" id="GO:0008477">
    <property type="term" value="F:purine nucleosidase activity"/>
    <property type="evidence" value="ECO:0007669"/>
    <property type="project" value="TreeGrafter"/>
</dbReference>
<dbReference type="PANTHER" id="PTHR12304">
    <property type="entry name" value="INOSINE-URIDINE PREFERRING NUCLEOSIDE HYDROLASE"/>
    <property type="match status" value="1"/>
</dbReference>
<gene>
    <name evidence="4" type="ORF">UFOPK3773_02329</name>
</gene>
<dbReference type="Gene3D" id="3.90.245.10">
    <property type="entry name" value="Ribonucleoside hydrolase-like"/>
    <property type="match status" value="1"/>
</dbReference>
<organism evidence="4">
    <name type="scientific">freshwater metagenome</name>
    <dbReference type="NCBI Taxonomy" id="449393"/>
    <lineage>
        <taxon>unclassified sequences</taxon>
        <taxon>metagenomes</taxon>
        <taxon>ecological metagenomes</taxon>
    </lineage>
</organism>
<evidence type="ECO:0000256" key="2">
    <source>
        <dbReference type="ARBA" id="ARBA00023295"/>
    </source>
</evidence>
<protein>
    <submittedName>
        <fullName evidence="4">Unannotated protein</fullName>
    </submittedName>
</protein>
<dbReference type="PANTHER" id="PTHR12304:SF4">
    <property type="entry name" value="URIDINE NUCLEOSIDASE"/>
    <property type="match status" value="1"/>
</dbReference>
<keyword evidence="1" id="KW-0378">Hydrolase</keyword>
<proteinExistence type="predicted"/>
<evidence type="ECO:0000256" key="1">
    <source>
        <dbReference type="ARBA" id="ARBA00022801"/>
    </source>
</evidence>
<dbReference type="InterPro" id="IPR001910">
    <property type="entry name" value="Inosine/uridine_hydrolase_dom"/>
</dbReference>
<dbReference type="GO" id="GO:0005829">
    <property type="term" value="C:cytosol"/>
    <property type="evidence" value="ECO:0007669"/>
    <property type="project" value="TreeGrafter"/>
</dbReference>
<sequence>MGELNFHLDGASAAQVMAAPVPKTLITMDVCSQVVFRPAQLAQLRSREGAMARYLSESIDPWLRLNRRVFFRAGGFFPWDAVAAARLLDASLFDRRDTRVSVRPRGLRSGQLSLSDQAHSLSSAASPLVDVPTTLNADGFMTAFMDALLSFC</sequence>
<accession>A0A6J7LD60</accession>
<evidence type="ECO:0000313" key="4">
    <source>
        <dbReference type="EMBL" id="CAB4964982.1"/>
    </source>
</evidence>
<dbReference type="AlphaFoldDB" id="A0A6J7LD60"/>
<dbReference type="InterPro" id="IPR036452">
    <property type="entry name" value="Ribo_hydro-like"/>
</dbReference>
<dbReference type="GO" id="GO:0006152">
    <property type="term" value="P:purine nucleoside catabolic process"/>
    <property type="evidence" value="ECO:0007669"/>
    <property type="project" value="TreeGrafter"/>
</dbReference>
<name>A0A6J7LD60_9ZZZZ</name>
<dbReference type="InterPro" id="IPR023186">
    <property type="entry name" value="IUNH"/>
</dbReference>
<dbReference type="EMBL" id="CAFBNF010000389">
    <property type="protein sequence ID" value="CAB4964982.1"/>
    <property type="molecule type" value="Genomic_DNA"/>
</dbReference>
<keyword evidence="2" id="KW-0326">Glycosidase</keyword>
<dbReference type="SUPFAM" id="SSF53590">
    <property type="entry name" value="Nucleoside hydrolase"/>
    <property type="match status" value="1"/>
</dbReference>
<reference evidence="4" key="1">
    <citation type="submission" date="2020-05" db="EMBL/GenBank/DDBJ databases">
        <authorList>
            <person name="Chiriac C."/>
            <person name="Salcher M."/>
            <person name="Ghai R."/>
            <person name="Kavagutti S V."/>
        </authorList>
    </citation>
    <scope>NUCLEOTIDE SEQUENCE</scope>
</reference>
<dbReference type="Pfam" id="PF01156">
    <property type="entry name" value="IU_nuc_hydro"/>
    <property type="match status" value="1"/>
</dbReference>